<comment type="caution">
    <text evidence="2">The sequence shown here is derived from an EMBL/GenBank/DDBJ whole genome shotgun (WGS) entry which is preliminary data.</text>
</comment>
<feature type="signal peptide" evidence="1">
    <location>
        <begin position="1"/>
        <end position="23"/>
    </location>
</feature>
<sequence>MRSIASTLALALLCMSAPLHLHAQSPTQPAASPRTSNPHISDKDFQEAYDTIIVGLGLNEACKTVLDPKHYEGYKTLLRVSLEHMGAQEDELARAEESGVKMSNSLCEGRGECWRSLLELPASTTKEAGRTNCDDKLMGLLDYVDTLLGEPSETDN</sequence>
<accession>A0ABT5I901</accession>
<dbReference type="EMBL" id="JAQQKW010000001">
    <property type="protein sequence ID" value="MDC7692657.1"/>
    <property type="molecule type" value="Genomic_DNA"/>
</dbReference>
<gene>
    <name evidence="2" type="ORF">PQU94_00010</name>
</gene>
<proteinExistence type="predicted"/>
<keyword evidence="3" id="KW-1185">Reference proteome</keyword>
<dbReference type="Proteomes" id="UP001216595">
    <property type="component" value="Unassembled WGS sequence"/>
</dbReference>
<evidence type="ECO:0000313" key="3">
    <source>
        <dbReference type="Proteomes" id="UP001216595"/>
    </source>
</evidence>
<dbReference type="RefSeq" id="WP_272739429.1">
    <property type="nucleotide sequence ID" value="NZ_JAQQKW010000001.1"/>
</dbReference>
<keyword evidence="1" id="KW-0732">Signal</keyword>
<feature type="chain" id="PRO_5047412556" evidence="1">
    <location>
        <begin position="24"/>
        <end position="156"/>
    </location>
</feature>
<protein>
    <submittedName>
        <fullName evidence="2">Uncharacterized protein</fullName>
    </submittedName>
</protein>
<name>A0ABT5I901_9CAUL</name>
<evidence type="ECO:0000256" key="1">
    <source>
        <dbReference type="SAM" id="SignalP"/>
    </source>
</evidence>
<evidence type="ECO:0000313" key="2">
    <source>
        <dbReference type="EMBL" id="MDC7692657.1"/>
    </source>
</evidence>
<organism evidence="2 3">
    <name type="scientific">Asticcacaulis currens</name>
    <dbReference type="NCBI Taxonomy" id="2984210"/>
    <lineage>
        <taxon>Bacteria</taxon>
        <taxon>Pseudomonadati</taxon>
        <taxon>Pseudomonadota</taxon>
        <taxon>Alphaproteobacteria</taxon>
        <taxon>Caulobacterales</taxon>
        <taxon>Caulobacteraceae</taxon>
        <taxon>Asticcacaulis</taxon>
    </lineage>
</organism>
<reference evidence="2 3" key="1">
    <citation type="submission" date="2023-01" db="EMBL/GenBank/DDBJ databases">
        <title>Novel species of the genus Asticcacaulis isolated from rivers.</title>
        <authorList>
            <person name="Lu H."/>
        </authorList>
    </citation>
    <scope>NUCLEOTIDE SEQUENCE [LARGE SCALE GENOMIC DNA]</scope>
    <source>
        <strain evidence="2 3">DXS10W</strain>
    </source>
</reference>